<dbReference type="InterPro" id="IPR013083">
    <property type="entry name" value="Znf_RING/FYVE/PHD"/>
</dbReference>
<evidence type="ECO:0000256" key="13">
    <source>
        <dbReference type="ARBA" id="ARBA00023204"/>
    </source>
</evidence>
<dbReference type="RefSeq" id="XP_064702718.1">
    <property type="nucleotide sequence ID" value="XM_064850649.1"/>
</dbReference>
<keyword evidence="8" id="KW-0677">Repeat</keyword>
<comment type="subcellular location">
    <subcellularLocation>
        <location evidence="1 16">Nucleus</location>
    </subcellularLocation>
</comment>
<dbReference type="InterPro" id="IPR055340">
    <property type="entry name" value="RING-Ubox_PRP19"/>
</dbReference>
<keyword evidence="9 16" id="KW-0227">DNA damage</keyword>
<dbReference type="AlphaFoldDB" id="A0AAV9MZN4"/>
<evidence type="ECO:0000256" key="2">
    <source>
        <dbReference type="ARBA" id="ARBA00004906"/>
    </source>
</evidence>
<dbReference type="InterPro" id="IPR038959">
    <property type="entry name" value="Prp19"/>
</dbReference>
<dbReference type="EMBL" id="JAVRRD010000027">
    <property type="protein sequence ID" value="KAK5047151.1"/>
    <property type="molecule type" value="Genomic_DNA"/>
</dbReference>
<dbReference type="PROSITE" id="PS51698">
    <property type="entry name" value="U_BOX"/>
    <property type="match status" value="1"/>
</dbReference>
<dbReference type="GO" id="GO:0000974">
    <property type="term" value="C:Prp19 complex"/>
    <property type="evidence" value="ECO:0007669"/>
    <property type="project" value="UniProtKB-UniRule"/>
</dbReference>
<evidence type="ECO:0000256" key="15">
    <source>
        <dbReference type="PROSITE-ProRule" id="PRU00221"/>
    </source>
</evidence>
<dbReference type="SUPFAM" id="SSF50978">
    <property type="entry name" value="WD40 repeat-like"/>
    <property type="match status" value="1"/>
</dbReference>
<evidence type="ECO:0000256" key="3">
    <source>
        <dbReference type="ARBA" id="ARBA00006388"/>
    </source>
</evidence>
<evidence type="ECO:0000256" key="7">
    <source>
        <dbReference type="ARBA" id="ARBA00022728"/>
    </source>
</evidence>
<organism evidence="18 19">
    <name type="scientific">Exophiala bonariae</name>
    <dbReference type="NCBI Taxonomy" id="1690606"/>
    <lineage>
        <taxon>Eukaryota</taxon>
        <taxon>Fungi</taxon>
        <taxon>Dikarya</taxon>
        <taxon>Ascomycota</taxon>
        <taxon>Pezizomycotina</taxon>
        <taxon>Eurotiomycetes</taxon>
        <taxon>Chaetothyriomycetidae</taxon>
        <taxon>Chaetothyriales</taxon>
        <taxon>Herpotrichiellaceae</taxon>
        <taxon>Exophiala</taxon>
    </lineage>
</organism>
<evidence type="ECO:0000259" key="17">
    <source>
        <dbReference type="PROSITE" id="PS51698"/>
    </source>
</evidence>
<evidence type="ECO:0000256" key="10">
    <source>
        <dbReference type="ARBA" id="ARBA00022786"/>
    </source>
</evidence>
<evidence type="ECO:0000256" key="11">
    <source>
        <dbReference type="ARBA" id="ARBA00023110"/>
    </source>
</evidence>
<evidence type="ECO:0000256" key="5">
    <source>
        <dbReference type="ARBA" id="ARBA00022664"/>
    </source>
</evidence>
<comment type="caution">
    <text evidence="18">The sequence shown here is derived from an EMBL/GenBank/DDBJ whole genome shotgun (WGS) entry which is preliminary data.</text>
</comment>
<dbReference type="FunFam" id="3.30.40.10:FF:000027">
    <property type="entry name" value="Pre-mRNA-processing factor 19, putative"/>
    <property type="match status" value="1"/>
</dbReference>
<keyword evidence="12 16" id="KW-0508">mRNA splicing</keyword>
<keyword evidence="10 16" id="KW-0833">Ubl conjugation pathway</keyword>
<evidence type="ECO:0000256" key="9">
    <source>
        <dbReference type="ARBA" id="ARBA00022763"/>
    </source>
</evidence>
<dbReference type="SMART" id="SM00504">
    <property type="entry name" value="Ubox"/>
    <property type="match status" value="1"/>
</dbReference>
<keyword evidence="6 16" id="KW-0808">Transferase</keyword>
<dbReference type="Gene3D" id="2.130.10.10">
    <property type="entry name" value="YVTN repeat-like/Quinoprotein amine dehydrogenase"/>
    <property type="match status" value="1"/>
</dbReference>
<protein>
    <recommendedName>
        <fullName evidence="16">Pre-mRNA-processing factor 19</fullName>
        <ecNumber evidence="16">2.3.2.27</ecNumber>
    </recommendedName>
</protein>
<evidence type="ECO:0000256" key="6">
    <source>
        <dbReference type="ARBA" id="ARBA00022679"/>
    </source>
</evidence>
<sequence length="475" mass="50619">MLCAISGEEPQVPVVSRKSGNVYEKRLVEAYISENGTEPTTGESITIEDLVDLKSPHTVRPRPPTLTSIPALLGVFQEEWDSLALQTYTLQQNLHQTRQELSTALYQNDAAQRVIARLIKERDDARQALARVDVGQASTNGDAMQVDSTPLPTAIIETIETTQQALMKTRRKRPVPEDWATSEAISSYVPAATSEPLFPGGSVLAIHEVGELVLVGGGEGGAGVYSLPNNILQSSLNVGPGAVTGGVWARSQAIVSTSAGTVKVFEEGQEAGSFSVHAGSATAVALHPSGTILASVGEDKTYILYDLEAGKVLTQVSTDSALYCAQFHPDGHLLAVGGHDQQIKIYDTKSGTQAATFTLEGPVEAIFFSENGTWLAGVAQGSSSISIWDLRKTTQIKTIETGSPIKSINWDYTGQFLAVAGVGGVTVEQYSKSSKEWSSILKSEQSCNRIIWGKAAHRLITLDDAGVVTTYADAS</sequence>
<dbReference type="Proteomes" id="UP001358417">
    <property type="component" value="Unassembled WGS sequence"/>
</dbReference>
<evidence type="ECO:0000256" key="16">
    <source>
        <dbReference type="RuleBase" id="RU367101"/>
    </source>
</evidence>
<keyword evidence="7 16" id="KW-0747">Spliceosome</keyword>
<dbReference type="GO" id="GO:0061630">
    <property type="term" value="F:ubiquitin protein ligase activity"/>
    <property type="evidence" value="ECO:0007669"/>
    <property type="project" value="UniProtKB-UniRule"/>
</dbReference>
<feature type="repeat" description="WD" evidence="15">
    <location>
        <begin position="274"/>
        <end position="315"/>
    </location>
</feature>
<comment type="catalytic activity">
    <reaction evidence="16">
        <text>S-ubiquitinyl-[E2 ubiquitin-conjugating enzyme]-L-cysteine + [acceptor protein]-L-lysine = [E2 ubiquitin-conjugating enzyme]-L-cysteine + N(6)-ubiquitinyl-[acceptor protein]-L-lysine.</text>
        <dbReference type="EC" id="2.3.2.27"/>
    </reaction>
</comment>
<dbReference type="GO" id="GO:0000398">
    <property type="term" value="P:mRNA splicing, via spliceosome"/>
    <property type="evidence" value="ECO:0007669"/>
    <property type="project" value="InterPro"/>
</dbReference>
<keyword evidence="19" id="KW-1185">Reference proteome</keyword>
<dbReference type="InterPro" id="IPR003613">
    <property type="entry name" value="Ubox_domain"/>
</dbReference>
<accession>A0AAV9MZN4</accession>
<comment type="pathway">
    <text evidence="2 16">Protein modification; protein ubiquitination.</text>
</comment>
<comment type="function">
    <text evidence="16">Ubiquitin-protein ligase which is mainly involved pre-mRNA splicing and DNA repair. Required for pre-mRNA splicing as component of the spliceosome.</text>
</comment>
<dbReference type="GO" id="GO:0071006">
    <property type="term" value="C:U2-type catalytic step 1 spliceosome"/>
    <property type="evidence" value="ECO:0007669"/>
    <property type="project" value="TreeGrafter"/>
</dbReference>
<feature type="repeat" description="WD" evidence="15">
    <location>
        <begin position="315"/>
        <end position="356"/>
    </location>
</feature>
<dbReference type="Pfam" id="PF00400">
    <property type="entry name" value="WD40"/>
    <property type="match status" value="2"/>
</dbReference>
<evidence type="ECO:0000313" key="18">
    <source>
        <dbReference type="EMBL" id="KAK5047151.1"/>
    </source>
</evidence>
<keyword evidence="11" id="KW-0697">Rotamase</keyword>
<dbReference type="PANTHER" id="PTHR43995:SF1">
    <property type="entry name" value="PRE-MRNA-PROCESSING FACTOR 19"/>
    <property type="match status" value="1"/>
</dbReference>
<dbReference type="GO" id="GO:0005737">
    <property type="term" value="C:cytoplasm"/>
    <property type="evidence" value="ECO:0007669"/>
    <property type="project" value="TreeGrafter"/>
</dbReference>
<dbReference type="InterPro" id="IPR015943">
    <property type="entry name" value="WD40/YVTN_repeat-like_dom_sf"/>
</dbReference>
<reference evidence="18 19" key="1">
    <citation type="submission" date="2023-08" db="EMBL/GenBank/DDBJ databases">
        <title>Black Yeasts Isolated from many extreme environments.</title>
        <authorList>
            <person name="Coleine C."/>
            <person name="Stajich J.E."/>
            <person name="Selbmann L."/>
        </authorList>
    </citation>
    <scope>NUCLEOTIDE SEQUENCE [LARGE SCALE GENOMIC DNA]</scope>
    <source>
        <strain evidence="18 19">CCFEE 5792</strain>
    </source>
</reference>
<dbReference type="PROSITE" id="PS50082">
    <property type="entry name" value="WD_REPEATS_2"/>
    <property type="match status" value="2"/>
</dbReference>
<keyword evidence="5 16" id="KW-0507">mRNA processing</keyword>
<gene>
    <name evidence="18" type="ORF">LTR84_007094</name>
</gene>
<keyword evidence="14 16" id="KW-0539">Nucleus</keyword>
<evidence type="ECO:0000256" key="12">
    <source>
        <dbReference type="ARBA" id="ARBA00023187"/>
    </source>
</evidence>
<dbReference type="InterPro" id="IPR036322">
    <property type="entry name" value="WD40_repeat_dom_sf"/>
</dbReference>
<dbReference type="Gene3D" id="3.30.40.10">
    <property type="entry name" value="Zinc/RING finger domain, C3HC4 (zinc finger)"/>
    <property type="match status" value="1"/>
</dbReference>
<feature type="domain" description="U-box" evidence="17">
    <location>
        <begin position="1"/>
        <end position="71"/>
    </location>
</feature>
<keyword evidence="11" id="KW-0413">Isomerase</keyword>
<dbReference type="SMART" id="SM00320">
    <property type="entry name" value="WD40"/>
    <property type="match status" value="5"/>
</dbReference>
<dbReference type="GO" id="GO:0070534">
    <property type="term" value="P:protein K63-linked ubiquitination"/>
    <property type="evidence" value="ECO:0007669"/>
    <property type="project" value="UniProtKB-UniRule"/>
</dbReference>
<dbReference type="PANTHER" id="PTHR43995">
    <property type="entry name" value="PRE-MRNA-PROCESSING FACTOR 19"/>
    <property type="match status" value="1"/>
</dbReference>
<dbReference type="SUPFAM" id="SSF57850">
    <property type="entry name" value="RING/U-box"/>
    <property type="match status" value="1"/>
</dbReference>
<dbReference type="InterPro" id="IPR013915">
    <property type="entry name" value="Prp19_cc"/>
</dbReference>
<comment type="subunit">
    <text evidence="16">Homotetramer.</text>
</comment>
<dbReference type="InterPro" id="IPR001680">
    <property type="entry name" value="WD40_rpt"/>
</dbReference>
<dbReference type="Pfam" id="PF08606">
    <property type="entry name" value="Prp19"/>
    <property type="match status" value="1"/>
</dbReference>
<dbReference type="GO" id="GO:0003755">
    <property type="term" value="F:peptidyl-prolyl cis-trans isomerase activity"/>
    <property type="evidence" value="ECO:0007669"/>
    <property type="project" value="UniProtKB-KW"/>
</dbReference>
<keyword evidence="13 16" id="KW-0234">DNA repair</keyword>
<evidence type="ECO:0000256" key="4">
    <source>
        <dbReference type="ARBA" id="ARBA00022574"/>
    </source>
</evidence>
<evidence type="ECO:0000313" key="19">
    <source>
        <dbReference type="Proteomes" id="UP001358417"/>
    </source>
</evidence>
<dbReference type="EC" id="2.3.2.27" evidence="16"/>
<name>A0AAV9MZN4_9EURO</name>
<keyword evidence="4 15" id="KW-0853">WD repeat</keyword>
<comment type="similarity">
    <text evidence="3 16">Belongs to the WD repeat PRP19 family.</text>
</comment>
<dbReference type="CDD" id="cd16656">
    <property type="entry name" value="RING-Ubox_PRP19"/>
    <property type="match status" value="1"/>
</dbReference>
<evidence type="ECO:0000256" key="8">
    <source>
        <dbReference type="ARBA" id="ARBA00022737"/>
    </source>
</evidence>
<evidence type="ECO:0000256" key="14">
    <source>
        <dbReference type="ARBA" id="ARBA00023242"/>
    </source>
</evidence>
<dbReference type="GeneID" id="89975262"/>
<dbReference type="GO" id="GO:0006281">
    <property type="term" value="P:DNA repair"/>
    <property type="evidence" value="ECO:0007669"/>
    <property type="project" value="UniProtKB-KW"/>
</dbReference>
<proteinExistence type="inferred from homology"/>
<evidence type="ECO:0000256" key="1">
    <source>
        <dbReference type="ARBA" id="ARBA00004123"/>
    </source>
</evidence>